<name>A0AAJ7FPL3_CEPCN</name>
<accession>A0AAJ7FPL3</accession>
<evidence type="ECO:0000259" key="3">
    <source>
        <dbReference type="PROSITE" id="PS50235"/>
    </source>
</evidence>
<dbReference type="InterPro" id="IPR001394">
    <property type="entry name" value="Peptidase_C19_UCH"/>
</dbReference>
<dbReference type="PROSITE" id="PS00972">
    <property type="entry name" value="USP_1"/>
    <property type="match status" value="1"/>
</dbReference>
<keyword evidence="4" id="KW-1185">Reference proteome</keyword>
<evidence type="ECO:0000256" key="2">
    <source>
        <dbReference type="SAM" id="MobiDB-lite"/>
    </source>
</evidence>
<dbReference type="KEGG" id="ccin:107271006"/>
<dbReference type="InterPro" id="IPR028889">
    <property type="entry name" value="USP"/>
</dbReference>
<dbReference type="AlphaFoldDB" id="A0AAJ7FPL3"/>
<gene>
    <name evidence="5" type="primary">LOC107271006</name>
</gene>
<dbReference type="InterPro" id="IPR050164">
    <property type="entry name" value="Peptidase_C19"/>
</dbReference>
<dbReference type="Pfam" id="PF21246">
    <property type="entry name" value="Usp38-like_N"/>
    <property type="match status" value="1"/>
</dbReference>
<dbReference type="GO" id="GO:0016579">
    <property type="term" value="P:protein deubiquitination"/>
    <property type="evidence" value="ECO:0007669"/>
    <property type="project" value="InterPro"/>
</dbReference>
<feature type="domain" description="USP" evidence="3">
    <location>
        <begin position="484"/>
        <end position="880"/>
    </location>
</feature>
<dbReference type="Pfam" id="PF00443">
    <property type="entry name" value="UCH"/>
    <property type="match status" value="1"/>
</dbReference>
<dbReference type="PANTHER" id="PTHR24006:SF908">
    <property type="entry name" value="DEUBIQUITINATING APOPTOTIC INHIBITOR, ISOFORM A"/>
    <property type="match status" value="1"/>
</dbReference>
<sequence length="964" mass="109795">MIPKSVEAAAPRCIGNDVFAWVRFDNHKTIFAFHHSHCQLRLKIVIINYKVLRVKSIVWCINQMMGNEEITRKLKKCLVSVLSGTGEEVIEGWKELKELEGTLWESRGLGDFETILRDILHRQDKNIYEVPRLMAWFAKYLPERTFDIDPISNDVAIFLRNVNTGDISLLTTMVQTVLEHKRYLPISSNHTKLCEAIVIHLASIPMPVEREKISEFNENATKIQNFLALVWTNVKGMEKYNLIVVCLETLYKIISDTERRQEPGPALVVVLQSVEPAVIPPAVTRILMECSSDYQLAQALKVLCVWLRMWLRGDRLSLWVKEFIRGLEADRKFSVLCEVRDVTLERMISTLLLPMFRQNSADIVFHMLERLNSPVLFHKILKEIQNLLPRLSKDTSESAKECIQNLVDVTTALTMRFPGYHIYENLANSFPVPPQMRMVHSIIEGPVWPEGNEFEPQINYGINSENASLTAVSSICQTNSMGHVGLINLGNTCYMNSVLQALTMTRQFCLEVLNFKPSSDIGEQSVLRKLQNLFVLLSYSKRTSLAPTEILLASRPAYFMPGQQQDSSEFLCHLLDVLYEQEKAANIPCNSGDPMTILKSKDEEQLGEMVADTGESGGVIKRWTTEEDLTGGGALQRKTQSLADFTQGEDLAQTQHLSDSHSDSTDSGIQSVGGEDTSSTQSFMVHRVFGGESKITYQCAQCDTSSHNTDKFRDLQLCFPEEIAENQDVSVQDLINYYLTPEKLTGDNKYRCDKCTKLCDAQRMIKVLQAPFHLILTLKHFHYDSESRLRTKLRHKVTYNETIQLPVSTMSSMTTETYKLYAAVVHSGYSMDYGHYFTYARDSKQNWYIFNDSYVSSTTLEDFKNLEPPDTPYILFYEKVASSEGLYDEEKPELSTLSKNLQDLIASDTAAYIEELRLQASKKRSQRGRVSTNYIRRHDNSDDENPPPSSCRGAVDIPANHFLF</sequence>
<feature type="region of interest" description="Disordered" evidence="2">
    <location>
        <begin position="653"/>
        <end position="678"/>
    </location>
</feature>
<dbReference type="PANTHER" id="PTHR24006">
    <property type="entry name" value="UBIQUITIN CARBOXYL-TERMINAL HYDROLASE"/>
    <property type="match status" value="1"/>
</dbReference>
<dbReference type="GO" id="GO:0005829">
    <property type="term" value="C:cytosol"/>
    <property type="evidence" value="ECO:0007669"/>
    <property type="project" value="TreeGrafter"/>
</dbReference>
<reference evidence="5" key="1">
    <citation type="submission" date="2025-08" db="UniProtKB">
        <authorList>
            <consortium name="RefSeq"/>
        </authorList>
    </citation>
    <scope>IDENTIFICATION</scope>
</reference>
<feature type="region of interest" description="Disordered" evidence="2">
    <location>
        <begin position="924"/>
        <end position="954"/>
    </location>
</feature>
<dbReference type="InterPro" id="IPR049407">
    <property type="entry name" value="Usp38-like_N"/>
</dbReference>
<dbReference type="SUPFAM" id="SSF54001">
    <property type="entry name" value="Cysteine proteinases"/>
    <property type="match status" value="1"/>
</dbReference>
<comment type="similarity">
    <text evidence="1">Belongs to the peptidase C19 family.</text>
</comment>
<keyword evidence="5" id="KW-0378">Hydrolase</keyword>
<dbReference type="PROSITE" id="PS50235">
    <property type="entry name" value="USP_3"/>
    <property type="match status" value="1"/>
</dbReference>
<dbReference type="GeneID" id="107271006"/>
<dbReference type="Gene3D" id="3.90.70.10">
    <property type="entry name" value="Cysteine proteinases"/>
    <property type="match status" value="1"/>
</dbReference>
<evidence type="ECO:0000313" key="4">
    <source>
        <dbReference type="Proteomes" id="UP000694920"/>
    </source>
</evidence>
<organism evidence="4 5">
    <name type="scientific">Cephus cinctus</name>
    <name type="common">Wheat stem sawfly</name>
    <dbReference type="NCBI Taxonomy" id="211228"/>
    <lineage>
        <taxon>Eukaryota</taxon>
        <taxon>Metazoa</taxon>
        <taxon>Ecdysozoa</taxon>
        <taxon>Arthropoda</taxon>
        <taxon>Hexapoda</taxon>
        <taxon>Insecta</taxon>
        <taxon>Pterygota</taxon>
        <taxon>Neoptera</taxon>
        <taxon>Endopterygota</taxon>
        <taxon>Hymenoptera</taxon>
        <taxon>Cephoidea</taxon>
        <taxon>Cephidae</taxon>
        <taxon>Cephus</taxon>
    </lineage>
</organism>
<evidence type="ECO:0000313" key="5">
    <source>
        <dbReference type="RefSeq" id="XP_015602036.2"/>
    </source>
</evidence>
<dbReference type="CTD" id="36361"/>
<dbReference type="InterPro" id="IPR018200">
    <property type="entry name" value="USP_CS"/>
</dbReference>
<dbReference type="Proteomes" id="UP000694920">
    <property type="component" value="Unplaced"/>
</dbReference>
<dbReference type="GO" id="GO:0004843">
    <property type="term" value="F:cysteine-type deubiquitinase activity"/>
    <property type="evidence" value="ECO:0007669"/>
    <property type="project" value="InterPro"/>
</dbReference>
<evidence type="ECO:0000256" key="1">
    <source>
        <dbReference type="ARBA" id="ARBA00009085"/>
    </source>
</evidence>
<protein>
    <submittedName>
        <fullName evidence="5">Ubiquitin carboxyl-terminal hydrolase 35</fullName>
    </submittedName>
</protein>
<dbReference type="InterPro" id="IPR038765">
    <property type="entry name" value="Papain-like_cys_pep_sf"/>
</dbReference>
<proteinExistence type="inferred from homology"/>
<dbReference type="RefSeq" id="XP_015602036.2">
    <property type="nucleotide sequence ID" value="XM_015746550.2"/>
</dbReference>
<dbReference type="GO" id="GO:0005634">
    <property type="term" value="C:nucleus"/>
    <property type="evidence" value="ECO:0007669"/>
    <property type="project" value="TreeGrafter"/>
</dbReference>